<dbReference type="EMBL" id="ML770177">
    <property type="protein sequence ID" value="KAE9384282.1"/>
    <property type="molecule type" value="Genomic_DNA"/>
</dbReference>
<reference evidence="1" key="1">
    <citation type="journal article" date="2019" name="Environ. Microbiol.">
        <title>Fungal ecological strategies reflected in gene transcription - a case study of two litter decomposers.</title>
        <authorList>
            <person name="Barbi F."/>
            <person name="Kohler A."/>
            <person name="Barry K."/>
            <person name="Baskaran P."/>
            <person name="Daum C."/>
            <person name="Fauchery L."/>
            <person name="Ihrmark K."/>
            <person name="Kuo A."/>
            <person name="LaButti K."/>
            <person name="Lipzen A."/>
            <person name="Morin E."/>
            <person name="Grigoriev I.V."/>
            <person name="Henrissat B."/>
            <person name="Lindahl B."/>
            <person name="Martin F."/>
        </authorList>
    </citation>
    <scope>NUCLEOTIDE SEQUENCE</scope>
    <source>
        <strain evidence="1">JB14</strain>
    </source>
</reference>
<evidence type="ECO:0000313" key="1">
    <source>
        <dbReference type="EMBL" id="KAE9384282.1"/>
    </source>
</evidence>
<accession>A0A6A4GFD3</accession>
<dbReference type="Proteomes" id="UP000799118">
    <property type="component" value="Unassembled WGS sequence"/>
</dbReference>
<gene>
    <name evidence="1" type="ORF">BT96DRAFT_661339</name>
</gene>
<evidence type="ECO:0000313" key="2">
    <source>
        <dbReference type="Proteomes" id="UP000799118"/>
    </source>
</evidence>
<proteinExistence type="predicted"/>
<name>A0A6A4GFD3_9AGAR</name>
<organism evidence="1 2">
    <name type="scientific">Gymnopus androsaceus JB14</name>
    <dbReference type="NCBI Taxonomy" id="1447944"/>
    <lineage>
        <taxon>Eukaryota</taxon>
        <taxon>Fungi</taxon>
        <taxon>Dikarya</taxon>
        <taxon>Basidiomycota</taxon>
        <taxon>Agaricomycotina</taxon>
        <taxon>Agaricomycetes</taxon>
        <taxon>Agaricomycetidae</taxon>
        <taxon>Agaricales</taxon>
        <taxon>Marasmiineae</taxon>
        <taxon>Omphalotaceae</taxon>
        <taxon>Gymnopus</taxon>
    </lineage>
</organism>
<dbReference type="AlphaFoldDB" id="A0A6A4GFD3"/>
<keyword evidence="2" id="KW-1185">Reference proteome</keyword>
<sequence length="68" mass="7483">MLTSGSSTPPLCSIGISSATQTRAYDVPTFQRLLISALHSSNLRHLHHSLPRLYLEDDFSFTLPGLGR</sequence>
<protein>
    <submittedName>
        <fullName evidence="1">Uncharacterized protein</fullName>
    </submittedName>
</protein>